<gene>
    <name evidence="3" type="ORF">GCM10017774_13560</name>
</gene>
<dbReference type="EMBL" id="BNAR01000002">
    <property type="protein sequence ID" value="GHH32523.1"/>
    <property type="molecule type" value="Genomic_DNA"/>
</dbReference>
<dbReference type="PANTHER" id="PTHR44103">
    <property type="entry name" value="PROPROTEIN CONVERTASE P"/>
    <property type="match status" value="1"/>
</dbReference>
<dbReference type="PANTHER" id="PTHR44103:SF1">
    <property type="entry name" value="PROPROTEIN CONVERTASE P"/>
    <property type="match status" value="1"/>
</dbReference>
<dbReference type="SUPFAM" id="SSF69318">
    <property type="entry name" value="Integrin alpha N-terminal domain"/>
    <property type="match status" value="1"/>
</dbReference>
<evidence type="ECO:0000313" key="4">
    <source>
        <dbReference type="Proteomes" id="UP000605568"/>
    </source>
</evidence>
<sequence length="325" mass="34455">MAAARLLKTLLLVALLVSGSAGTAIADPYEPGFDGSFSGEVGVQANEYVQLSSAYSNDLNGDGWPDLLSRNSATGDLLVYPHTRTGTGTGTFSGPFLVGVGWNMMNWIGVAEFSGDDYPDLLARRASDGALLVYVHSGALNGMSTFQGPFQIGSGWNLFRKILLSDVSNDGFEDLVGIDSDGYSWIYPHSGFLNGHSTAGGPVKAGQYQFDDYILTPEWTGDISSDLVRHSFGRGNLVRQDARGDLSGDSTWTRAGSGVVVSGTQFAFQSVNLLSVCDVNGDGWDDVIARDLDGTLRFYASNRAGAVEGGSTVIGSGWQIMDIIT</sequence>
<evidence type="ECO:0000256" key="1">
    <source>
        <dbReference type="ARBA" id="ARBA00022729"/>
    </source>
</evidence>
<evidence type="ECO:0000313" key="3">
    <source>
        <dbReference type="EMBL" id="GHH32523.1"/>
    </source>
</evidence>
<dbReference type="InterPro" id="IPR028994">
    <property type="entry name" value="Integrin_alpha_N"/>
</dbReference>
<comment type="caution">
    <text evidence="3">The sequence shown here is derived from an EMBL/GenBank/DDBJ whole genome shotgun (WGS) entry which is preliminary data.</text>
</comment>
<dbReference type="RefSeq" id="WP_191296712.1">
    <property type="nucleotide sequence ID" value="NZ_BNAR01000002.1"/>
</dbReference>
<proteinExistence type="predicted"/>
<dbReference type="Gene3D" id="2.130.10.130">
    <property type="entry name" value="Integrin alpha, N-terminal"/>
    <property type="match status" value="1"/>
</dbReference>
<feature type="chain" id="PRO_5045944752" description="Repeat domain-containing protein" evidence="2">
    <location>
        <begin position="27"/>
        <end position="325"/>
    </location>
</feature>
<name>A0ABQ3M445_9PSEU</name>
<evidence type="ECO:0000256" key="2">
    <source>
        <dbReference type="SAM" id="SignalP"/>
    </source>
</evidence>
<reference evidence="4" key="1">
    <citation type="journal article" date="2019" name="Int. J. Syst. Evol. Microbiol.">
        <title>The Global Catalogue of Microorganisms (GCM) 10K type strain sequencing project: providing services to taxonomists for standard genome sequencing and annotation.</title>
        <authorList>
            <consortium name="The Broad Institute Genomics Platform"/>
            <consortium name="The Broad Institute Genome Sequencing Center for Infectious Disease"/>
            <person name="Wu L."/>
            <person name="Ma J."/>
        </authorList>
    </citation>
    <scope>NUCLEOTIDE SEQUENCE [LARGE SCALE GENOMIC DNA]</scope>
    <source>
        <strain evidence="4">CGMCC 4.7367</strain>
    </source>
</reference>
<protein>
    <recommendedName>
        <fullName evidence="5">Repeat domain-containing protein</fullName>
    </recommendedName>
</protein>
<dbReference type="Pfam" id="PF13517">
    <property type="entry name" value="FG-GAP_3"/>
    <property type="match status" value="1"/>
</dbReference>
<feature type="signal peptide" evidence="2">
    <location>
        <begin position="1"/>
        <end position="26"/>
    </location>
</feature>
<keyword evidence="4" id="KW-1185">Reference proteome</keyword>
<keyword evidence="1 2" id="KW-0732">Signal</keyword>
<evidence type="ECO:0008006" key="5">
    <source>
        <dbReference type="Google" id="ProtNLM"/>
    </source>
</evidence>
<accession>A0ABQ3M445</accession>
<dbReference type="InterPro" id="IPR013517">
    <property type="entry name" value="FG-GAP"/>
</dbReference>
<dbReference type="Proteomes" id="UP000605568">
    <property type="component" value="Unassembled WGS sequence"/>
</dbReference>
<organism evidence="3 4">
    <name type="scientific">Lentzea cavernae</name>
    <dbReference type="NCBI Taxonomy" id="2020703"/>
    <lineage>
        <taxon>Bacteria</taxon>
        <taxon>Bacillati</taxon>
        <taxon>Actinomycetota</taxon>
        <taxon>Actinomycetes</taxon>
        <taxon>Pseudonocardiales</taxon>
        <taxon>Pseudonocardiaceae</taxon>
        <taxon>Lentzea</taxon>
    </lineage>
</organism>